<dbReference type="SUPFAM" id="SSF52833">
    <property type="entry name" value="Thioredoxin-like"/>
    <property type="match status" value="1"/>
</dbReference>
<dbReference type="InterPro" id="IPR036249">
    <property type="entry name" value="Thioredoxin-like_sf"/>
</dbReference>
<sequence>MKFYYHPISSYAQKALIAFYELDLDFEPHLVDLPSSEAMDAYRKLYPQGKVPMLVLDDGRQLPEATLIIERLNHIAQGETRLIPEDFDAAELVRLRDRQADLYLNESFQKLFFDARLPEEQRDPVGVEAAKRRLQITYAAFDEALASSPWLAGESFSMADCAAAPALFYLSSSAPFSEYKHLAAYYQRLSARPSVARVNETAAPYIKALLG</sequence>
<dbReference type="RefSeq" id="WP_012830157.1">
    <property type="nucleotide sequence ID" value="NC_013440.1"/>
</dbReference>
<dbReference type="SFLD" id="SFLDG00358">
    <property type="entry name" value="Main_(cytGST)"/>
    <property type="match status" value="1"/>
</dbReference>
<dbReference type="Pfam" id="PF13417">
    <property type="entry name" value="GST_N_3"/>
    <property type="match status" value="1"/>
</dbReference>
<dbReference type="OrthoDB" id="9782992at2"/>
<dbReference type="PANTHER" id="PTHR44051:SF8">
    <property type="entry name" value="GLUTATHIONE S-TRANSFERASE GSTA"/>
    <property type="match status" value="1"/>
</dbReference>
<dbReference type="Proteomes" id="UP000001880">
    <property type="component" value="Chromosome"/>
</dbReference>
<dbReference type="PROSITE" id="PS50404">
    <property type="entry name" value="GST_NTER"/>
    <property type="match status" value="1"/>
</dbReference>
<evidence type="ECO:0000259" key="2">
    <source>
        <dbReference type="PROSITE" id="PS50405"/>
    </source>
</evidence>
<evidence type="ECO:0000259" key="1">
    <source>
        <dbReference type="PROSITE" id="PS50404"/>
    </source>
</evidence>
<organism evidence="3 4">
    <name type="scientific">Haliangium ochraceum (strain DSM 14365 / JCM 11303 / SMP-2)</name>
    <dbReference type="NCBI Taxonomy" id="502025"/>
    <lineage>
        <taxon>Bacteria</taxon>
        <taxon>Pseudomonadati</taxon>
        <taxon>Myxococcota</taxon>
        <taxon>Polyangia</taxon>
        <taxon>Haliangiales</taxon>
        <taxon>Kofleriaceae</taxon>
        <taxon>Haliangium</taxon>
    </lineage>
</organism>
<dbReference type="SFLD" id="SFLDS00019">
    <property type="entry name" value="Glutathione_Transferase_(cytos"/>
    <property type="match status" value="1"/>
</dbReference>
<dbReference type="EMBL" id="CP001804">
    <property type="protein sequence ID" value="ACY17565.1"/>
    <property type="molecule type" value="Genomic_DNA"/>
</dbReference>
<accession>D0LVK4</accession>
<dbReference type="AlphaFoldDB" id="D0LVK4"/>
<evidence type="ECO:0000313" key="4">
    <source>
        <dbReference type="Proteomes" id="UP000001880"/>
    </source>
</evidence>
<dbReference type="eggNOG" id="COG0625">
    <property type="taxonomic scope" value="Bacteria"/>
</dbReference>
<dbReference type="InterPro" id="IPR004045">
    <property type="entry name" value="Glutathione_S-Trfase_N"/>
</dbReference>
<name>D0LVK4_HALO1</name>
<dbReference type="Gene3D" id="1.20.1050.10">
    <property type="match status" value="1"/>
</dbReference>
<keyword evidence="4" id="KW-1185">Reference proteome</keyword>
<keyword evidence="3" id="KW-0808">Transferase</keyword>
<dbReference type="HOGENOM" id="CLU_011226_5_3_7"/>
<dbReference type="PROSITE" id="PS50405">
    <property type="entry name" value="GST_CTER"/>
    <property type="match status" value="1"/>
</dbReference>
<dbReference type="PANTHER" id="PTHR44051">
    <property type="entry name" value="GLUTATHIONE S-TRANSFERASE-RELATED"/>
    <property type="match status" value="1"/>
</dbReference>
<gene>
    <name evidence="3" type="ordered locus">Hoch_5077</name>
</gene>
<dbReference type="KEGG" id="hoh:Hoch_5077"/>
<dbReference type="InterPro" id="IPR004046">
    <property type="entry name" value="GST_C"/>
</dbReference>
<reference evidence="3 4" key="1">
    <citation type="journal article" date="2010" name="Stand. Genomic Sci.">
        <title>Complete genome sequence of Haliangium ochraceum type strain (SMP-2).</title>
        <authorList>
            <consortium name="US DOE Joint Genome Institute (JGI-PGF)"/>
            <person name="Ivanova N."/>
            <person name="Daum C."/>
            <person name="Lang E."/>
            <person name="Abt B."/>
            <person name="Kopitz M."/>
            <person name="Saunders E."/>
            <person name="Lapidus A."/>
            <person name="Lucas S."/>
            <person name="Glavina Del Rio T."/>
            <person name="Nolan M."/>
            <person name="Tice H."/>
            <person name="Copeland A."/>
            <person name="Cheng J.F."/>
            <person name="Chen F."/>
            <person name="Bruce D."/>
            <person name="Goodwin L."/>
            <person name="Pitluck S."/>
            <person name="Mavromatis K."/>
            <person name="Pati A."/>
            <person name="Mikhailova N."/>
            <person name="Chen A."/>
            <person name="Palaniappan K."/>
            <person name="Land M."/>
            <person name="Hauser L."/>
            <person name="Chang Y.J."/>
            <person name="Jeffries C.D."/>
            <person name="Detter J.C."/>
            <person name="Brettin T."/>
            <person name="Rohde M."/>
            <person name="Goker M."/>
            <person name="Bristow J."/>
            <person name="Markowitz V."/>
            <person name="Eisen J.A."/>
            <person name="Hugenholtz P."/>
            <person name="Kyrpides N.C."/>
            <person name="Klenk H.P."/>
        </authorList>
    </citation>
    <scope>NUCLEOTIDE SEQUENCE [LARGE SCALE GENOMIC DNA]</scope>
    <source>
        <strain evidence="4">DSM 14365 / CIP 107738 / JCM 11303 / AJ 13395 / SMP-2</strain>
    </source>
</reference>
<dbReference type="Pfam" id="PF00043">
    <property type="entry name" value="GST_C"/>
    <property type="match status" value="1"/>
</dbReference>
<feature type="domain" description="GST N-terminal" evidence="1">
    <location>
        <begin position="1"/>
        <end position="80"/>
    </location>
</feature>
<feature type="domain" description="GST C-terminal" evidence="2">
    <location>
        <begin position="85"/>
        <end position="210"/>
    </location>
</feature>
<proteinExistence type="predicted"/>
<dbReference type="CDD" id="cd00570">
    <property type="entry name" value="GST_N_family"/>
    <property type="match status" value="1"/>
</dbReference>
<dbReference type="SUPFAM" id="SSF47616">
    <property type="entry name" value="GST C-terminal domain-like"/>
    <property type="match status" value="1"/>
</dbReference>
<dbReference type="InterPro" id="IPR010987">
    <property type="entry name" value="Glutathione-S-Trfase_C-like"/>
</dbReference>
<evidence type="ECO:0000313" key="3">
    <source>
        <dbReference type="EMBL" id="ACY17565.1"/>
    </source>
</evidence>
<dbReference type="InterPro" id="IPR040079">
    <property type="entry name" value="Glutathione_S-Trfase"/>
</dbReference>
<dbReference type="Gene3D" id="3.40.30.10">
    <property type="entry name" value="Glutaredoxin"/>
    <property type="match status" value="1"/>
</dbReference>
<dbReference type="InterPro" id="IPR036282">
    <property type="entry name" value="Glutathione-S-Trfase_C_sf"/>
</dbReference>
<protein>
    <submittedName>
        <fullName evidence="3">Glutathione S-transferase domain protein</fullName>
    </submittedName>
</protein>
<dbReference type="GO" id="GO:0016740">
    <property type="term" value="F:transferase activity"/>
    <property type="evidence" value="ECO:0007669"/>
    <property type="project" value="UniProtKB-KW"/>
</dbReference>
<dbReference type="STRING" id="502025.Hoch_5077"/>